<dbReference type="InterPro" id="IPR051401">
    <property type="entry name" value="GtrA_CellWall_Glycosyl"/>
</dbReference>
<evidence type="ECO:0000256" key="1">
    <source>
        <dbReference type="ARBA" id="ARBA00004141"/>
    </source>
</evidence>
<dbReference type="EMBL" id="FOSK01000012">
    <property type="protein sequence ID" value="SFK94414.1"/>
    <property type="molecule type" value="Genomic_DNA"/>
</dbReference>
<feature type="transmembrane region" description="Helical" evidence="6">
    <location>
        <begin position="117"/>
        <end position="139"/>
    </location>
</feature>
<organism evidence="8 9">
    <name type="scientific">Pseudovibrio ascidiaceicola</name>
    <dbReference type="NCBI Taxonomy" id="285279"/>
    <lineage>
        <taxon>Bacteria</taxon>
        <taxon>Pseudomonadati</taxon>
        <taxon>Pseudomonadota</taxon>
        <taxon>Alphaproteobacteria</taxon>
        <taxon>Hyphomicrobiales</taxon>
        <taxon>Stappiaceae</taxon>
        <taxon>Pseudovibrio</taxon>
    </lineage>
</organism>
<evidence type="ECO:0000313" key="9">
    <source>
        <dbReference type="Proteomes" id="UP000199598"/>
    </source>
</evidence>
<comment type="caution">
    <text evidence="8">The sequence shown here is derived from an EMBL/GenBank/DDBJ whole genome shotgun (WGS) entry which is preliminary data.</text>
</comment>
<feature type="transmembrane region" description="Helical" evidence="6">
    <location>
        <begin position="21"/>
        <end position="43"/>
    </location>
</feature>
<keyword evidence="9" id="KW-1185">Reference proteome</keyword>
<sequence length="149" mass="16376">MVAARLAALKSSYDTSPEFRQIVRFLFAGGLSAFVNWLLRIALSVVMPFWLAVLLAYFIGMSVGYTLYKHFVFVGAQKPESVKRQILIFLGVNLCSALIVLGLSVGLNAMLMTTLPVFIAQAFAHGFAIAIGAVTNYLGHKVITFRQTR</sequence>
<dbReference type="PANTHER" id="PTHR38459">
    <property type="entry name" value="PROPHAGE BACTOPRENOL-LINKED GLUCOSE TRANSLOCASE HOMOLOG"/>
    <property type="match status" value="1"/>
</dbReference>
<keyword evidence="4 6" id="KW-1133">Transmembrane helix</keyword>
<evidence type="ECO:0000256" key="4">
    <source>
        <dbReference type="ARBA" id="ARBA00022989"/>
    </source>
</evidence>
<feature type="domain" description="GtrA/DPMS transmembrane" evidence="7">
    <location>
        <begin position="24"/>
        <end position="145"/>
    </location>
</feature>
<dbReference type="Pfam" id="PF04138">
    <property type="entry name" value="GtrA_DPMS_TM"/>
    <property type="match status" value="1"/>
</dbReference>
<evidence type="ECO:0000259" key="7">
    <source>
        <dbReference type="Pfam" id="PF04138"/>
    </source>
</evidence>
<feature type="transmembrane region" description="Helical" evidence="6">
    <location>
        <begin position="88"/>
        <end position="111"/>
    </location>
</feature>
<evidence type="ECO:0000313" key="8">
    <source>
        <dbReference type="EMBL" id="SFK94414.1"/>
    </source>
</evidence>
<evidence type="ECO:0000256" key="2">
    <source>
        <dbReference type="ARBA" id="ARBA00009399"/>
    </source>
</evidence>
<reference evidence="8 9" key="1">
    <citation type="submission" date="2016-10" db="EMBL/GenBank/DDBJ databases">
        <authorList>
            <person name="Varghese N."/>
            <person name="Submissions S."/>
        </authorList>
    </citation>
    <scope>NUCLEOTIDE SEQUENCE [LARGE SCALE GENOMIC DNA]</scope>
    <source>
        <strain evidence="8 9">DSM 16392</strain>
    </source>
</reference>
<dbReference type="PANTHER" id="PTHR38459:SF1">
    <property type="entry name" value="PROPHAGE BACTOPRENOL-LINKED GLUCOSE TRANSLOCASE HOMOLOG"/>
    <property type="match status" value="1"/>
</dbReference>
<accession>A0A1I4DLE2</accession>
<evidence type="ECO:0000256" key="5">
    <source>
        <dbReference type="ARBA" id="ARBA00023136"/>
    </source>
</evidence>
<name>A0A1I4DLE2_9HYPH</name>
<gene>
    <name evidence="8" type="ORF">SAMN04488518_11249</name>
</gene>
<protein>
    <submittedName>
        <fullName evidence="8">Flippase GtrA (Transmembrane translocase of bactoprenol-linked glucose)</fullName>
    </submittedName>
</protein>
<comment type="subcellular location">
    <subcellularLocation>
        <location evidence="1">Membrane</location>
        <topology evidence="1">Multi-pass membrane protein</topology>
    </subcellularLocation>
</comment>
<keyword evidence="3 6" id="KW-0812">Transmembrane</keyword>
<evidence type="ECO:0000256" key="6">
    <source>
        <dbReference type="SAM" id="Phobius"/>
    </source>
</evidence>
<feature type="transmembrane region" description="Helical" evidence="6">
    <location>
        <begin position="49"/>
        <end position="68"/>
    </location>
</feature>
<comment type="similarity">
    <text evidence="2">Belongs to the GtrA family.</text>
</comment>
<evidence type="ECO:0000256" key="3">
    <source>
        <dbReference type="ARBA" id="ARBA00022692"/>
    </source>
</evidence>
<keyword evidence="5 6" id="KW-0472">Membrane</keyword>
<proteinExistence type="inferred from homology"/>
<dbReference type="Proteomes" id="UP000199598">
    <property type="component" value="Unassembled WGS sequence"/>
</dbReference>
<dbReference type="InterPro" id="IPR007267">
    <property type="entry name" value="GtrA_DPMS_TM"/>
</dbReference>